<gene>
    <name evidence="8" type="ORF">GCM10022215_27950</name>
</gene>
<evidence type="ECO:0000256" key="4">
    <source>
        <dbReference type="ARBA" id="ARBA00022989"/>
    </source>
</evidence>
<dbReference type="InterPro" id="IPR018076">
    <property type="entry name" value="T2SS_GspF_dom"/>
</dbReference>
<evidence type="ECO:0000256" key="6">
    <source>
        <dbReference type="SAM" id="Phobius"/>
    </source>
</evidence>
<evidence type="ECO:0000256" key="2">
    <source>
        <dbReference type="ARBA" id="ARBA00022475"/>
    </source>
</evidence>
<comment type="subcellular location">
    <subcellularLocation>
        <location evidence="1">Cell membrane</location>
        <topology evidence="1">Multi-pass membrane protein</topology>
    </subcellularLocation>
</comment>
<feature type="transmembrane region" description="Helical" evidence="6">
    <location>
        <begin position="18"/>
        <end position="36"/>
    </location>
</feature>
<accession>A0ABP7XMQ3</accession>
<feature type="transmembrane region" description="Helical" evidence="6">
    <location>
        <begin position="159"/>
        <end position="179"/>
    </location>
</feature>
<reference evidence="9" key="1">
    <citation type="journal article" date="2019" name="Int. J. Syst. Evol. Microbiol.">
        <title>The Global Catalogue of Microorganisms (GCM) 10K type strain sequencing project: providing services to taxonomists for standard genome sequencing and annotation.</title>
        <authorList>
            <consortium name="The Broad Institute Genomics Platform"/>
            <consortium name="The Broad Institute Genome Sequencing Center for Infectious Disease"/>
            <person name="Wu L."/>
            <person name="Ma J."/>
        </authorList>
    </citation>
    <scope>NUCLEOTIDE SEQUENCE [LARGE SCALE GENOMIC DNA]</scope>
    <source>
        <strain evidence="9">JCM 16703</strain>
    </source>
</reference>
<evidence type="ECO:0000259" key="7">
    <source>
        <dbReference type="Pfam" id="PF00482"/>
    </source>
</evidence>
<keyword evidence="4 6" id="KW-1133">Transmembrane helix</keyword>
<sequence length="222" mass="22072">MGVAVVLVGLVGARMPRAVPLAAIVAGSALGVAHLVRRRRARVAAARAAEHVLAACEQIGADLAAGQSPAAALRSAAATWPELAEAAGTVDLGGDPVRALRTAAEVPGQEGLRAVAAGFALAEQVGAPLVPVLDRIVHGLRAARETAQLVEGELASARATARLVAALPFGLLLLGRGTGGDPLAFLLTTPPGLACLAGGLILAGVGVGWIDALADRASRSAR</sequence>
<keyword evidence="3 6" id="KW-0812">Transmembrane</keyword>
<dbReference type="PANTHER" id="PTHR35007">
    <property type="entry name" value="INTEGRAL MEMBRANE PROTEIN-RELATED"/>
    <property type="match status" value="1"/>
</dbReference>
<name>A0ABP7XMQ3_9ACTN</name>
<evidence type="ECO:0000256" key="5">
    <source>
        <dbReference type="ARBA" id="ARBA00023136"/>
    </source>
</evidence>
<keyword evidence="2" id="KW-1003">Cell membrane</keyword>
<feature type="transmembrane region" description="Helical" evidence="6">
    <location>
        <begin position="191"/>
        <end position="214"/>
    </location>
</feature>
<comment type="caution">
    <text evidence="8">The sequence shown here is derived from an EMBL/GenBank/DDBJ whole genome shotgun (WGS) entry which is preliminary data.</text>
</comment>
<evidence type="ECO:0000256" key="3">
    <source>
        <dbReference type="ARBA" id="ARBA00022692"/>
    </source>
</evidence>
<proteinExistence type="predicted"/>
<organism evidence="8 9">
    <name type="scientific">Nocardioides fonticola</name>
    <dbReference type="NCBI Taxonomy" id="450363"/>
    <lineage>
        <taxon>Bacteria</taxon>
        <taxon>Bacillati</taxon>
        <taxon>Actinomycetota</taxon>
        <taxon>Actinomycetes</taxon>
        <taxon>Propionibacteriales</taxon>
        <taxon>Nocardioidaceae</taxon>
        <taxon>Nocardioides</taxon>
    </lineage>
</organism>
<dbReference type="EMBL" id="BAAAZH010000020">
    <property type="protein sequence ID" value="GAA4122261.1"/>
    <property type="molecule type" value="Genomic_DNA"/>
</dbReference>
<evidence type="ECO:0000256" key="1">
    <source>
        <dbReference type="ARBA" id="ARBA00004651"/>
    </source>
</evidence>
<keyword evidence="9" id="KW-1185">Reference proteome</keyword>
<dbReference type="PANTHER" id="PTHR35007:SF4">
    <property type="entry name" value="CONSERVED TRANSMEMBRANE PROTEIN-RELATED"/>
    <property type="match status" value="1"/>
</dbReference>
<dbReference type="Pfam" id="PF00482">
    <property type="entry name" value="T2SSF"/>
    <property type="match status" value="1"/>
</dbReference>
<feature type="domain" description="Type II secretion system protein GspF" evidence="7">
    <location>
        <begin position="56"/>
        <end position="173"/>
    </location>
</feature>
<evidence type="ECO:0000313" key="8">
    <source>
        <dbReference type="EMBL" id="GAA4122261.1"/>
    </source>
</evidence>
<dbReference type="Proteomes" id="UP001501495">
    <property type="component" value="Unassembled WGS sequence"/>
</dbReference>
<keyword evidence="5 6" id="KW-0472">Membrane</keyword>
<evidence type="ECO:0000313" key="9">
    <source>
        <dbReference type="Proteomes" id="UP001501495"/>
    </source>
</evidence>
<protein>
    <recommendedName>
        <fullName evidence="7">Type II secretion system protein GspF domain-containing protein</fullName>
    </recommendedName>
</protein>